<dbReference type="EMBL" id="BARS01039691">
    <property type="protein sequence ID" value="GAG21819.1"/>
    <property type="molecule type" value="Genomic_DNA"/>
</dbReference>
<evidence type="ECO:0000259" key="1">
    <source>
        <dbReference type="PROSITE" id="PS51379"/>
    </source>
</evidence>
<dbReference type="SUPFAM" id="SSF54862">
    <property type="entry name" value="4Fe-4S ferredoxins"/>
    <property type="match status" value="1"/>
</dbReference>
<reference evidence="2" key="1">
    <citation type="journal article" date="2014" name="Front. Microbiol.">
        <title>High frequency of phylogenetically diverse reductive dehalogenase-homologous genes in deep subseafloor sedimentary metagenomes.</title>
        <authorList>
            <person name="Kawai M."/>
            <person name="Futagami T."/>
            <person name="Toyoda A."/>
            <person name="Takaki Y."/>
            <person name="Nishi S."/>
            <person name="Hori S."/>
            <person name="Arai W."/>
            <person name="Tsubouchi T."/>
            <person name="Morono Y."/>
            <person name="Uchiyama I."/>
            <person name="Ito T."/>
            <person name="Fujiyama A."/>
            <person name="Inagaki F."/>
            <person name="Takami H."/>
        </authorList>
    </citation>
    <scope>NUCLEOTIDE SEQUENCE</scope>
    <source>
        <strain evidence="2">Expedition CK06-06</strain>
    </source>
</reference>
<name>X0VTR7_9ZZZZ</name>
<evidence type="ECO:0000313" key="2">
    <source>
        <dbReference type="EMBL" id="GAG21819.1"/>
    </source>
</evidence>
<comment type="caution">
    <text evidence="2">The sequence shown here is derived from an EMBL/GenBank/DDBJ whole genome shotgun (WGS) entry which is preliminary data.</text>
</comment>
<organism evidence="2">
    <name type="scientific">marine sediment metagenome</name>
    <dbReference type="NCBI Taxonomy" id="412755"/>
    <lineage>
        <taxon>unclassified sequences</taxon>
        <taxon>metagenomes</taxon>
        <taxon>ecological metagenomes</taxon>
    </lineage>
</organism>
<dbReference type="AlphaFoldDB" id="X0VTR7"/>
<protein>
    <recommendedName>
        <fullName evidence="1">4Fe-4S ferredoxin-type domain-containing protein</fullName>
    </recommendedName>
</protein>
<sequence length="218" mass="24036">MQGKRYVNDWTTEELENIYSDITHAVTVPVDVKVKAEHRILDLGSMEEILSGADTIAIQGCDCRINKENCDAPLETCINLDEAGKSLLESGRHNPWRVTLEEALDALRISHEAGLVHMAYTMEGDDRPKIICSCCTCCCHTLSGLLRFGIARHVLRSEMISVTDTDACKDSGICVKRCYFGARKLVDGKIAYDPDQCFGCGLCVSTCPANAITLEKRS</sequence>
<accession>X0VTR7</accession>
<proteinExistence type="predicted"/>
<gene>
    <name evidence="2" type="ORF">S01H1_60588</name>
</gene>
<dbReference type="Gene3D" id="3.30.70.20">
    <property type="match status" value="1"/>
</dbReference>
<dbReference type="Pfam" id="PF00037">
    <property type="entry name" value="Fer4"/>
    <property type="match status" value="1"/>
</dbReference>
<dbReference type="PROSITE" id="PS00198">
    <property type="entry name" value="4FE4S_FER_1"/>
    <property type="match status" value="1"/>
</dbReference>
<dbReference type="PROSITE" id="PS51379">
    <property type="entry name" value="4FE4S_FER_2"/>
    <property type="match status" value="1"/>
</dbReference>
<dbReference type="InterPro" id="IPR017896">
    <property type="entry name" value="4Fe4S_Fe-S-bd"/>
</dbReference>
<feature type="domain" description="4Fe-4S ferredoxin-type" evidence="1">
    <location>
        <begin position="188"/>
        <end position="217"/>
    </location>
</feature>
<dbReference type="InterPro" id="IPR017900">
    <property type="entry name" value="4Fe4S_Fe_S_CS"/>
</dbReference>